<dbReference type="SUPFAM" id="SSF102712">
    <property type="entry name" value="JAB1/MPN domain"/>
    <property type="match status" value="1"/>
</dbReference>
<name>A0A4R5BPG9_9ACTN</name>
<proteinExistence type="predicted"/>
<reference evidence="1 2" key="1">
    <citation type="submission" date="2019-03" db="EMBL/GenBank/DDBJ databases">
        <title>Draft genome sequences of novel Actinobacteria.</title>
        <authorList>
            <person name="Sahin N."/>
            <person name="Ay H."/>
            <person name="Saygin H."/>
        </authorList>
    </citation>
    <scope>NUCLEOTIDE SEQUENCE [LARGE SCALE GENOMIC DNA]</scope>
    <source>
        <strain evidence="1 2">DSM 45941</strain>
    </source>
</reference>
<protein>
    <recommendedName>
        <fullName evidence="3">JAB domain-containing protein</fullName>
    </recommendedName>
</protein>
<dbReference type="EMBL" id="SMKY01000024">
    <property type="protein sequence ID" value="TDD87336.1"/>
    <property type="molecule type" value="Genomic_DNA"/>
</dbReference>
<evidence type="ECO:0008006" key="3">
    <source>
        <dbReference type="Google" id="ProtNLM"/>
    </source>
</evidence>
<dbReference type="Gene3D" id="3.40.140.10">
    <property type="entry name" value="Cytidine Deaminase, domain 2"/>
    <property type="match status" value="1"/>
</dbReference>
<gene>
    <name evidence="1" type="ORF">E1293_07990</name>
</gene>
<dbReference type="Proteomes" id="UP000295578">
    <property type="component" value="Unassembled WGS sequence"/>
</dbReference>
<evidence type="ECO:0000313" key="1">
    <source>
        <dbReference type="EMBL" id="TDD87336.1"/>
    </source>
</evidence>
<sequence>MPLRINPGGFIDLLDDVRQHGQRDRETGALLLTAPGTDEVAVIALTADTGIRRRSDLFTITRPAFDSLFTYAEDAGLQVRAMIHSHRGAAFLSATDRTHGLNLRGFISAVIPDYACPSNRPDHWGWWRFNDSWIPTVPATLEESLPAPKIIKFDAEAVHDH</sequence>
<accession>A0A4R5BPG9</accession>
<comment type="caution">
    <text evidence="1">The sequence shown here is derived from an EMBL/GenBank/DDBJ whole genome shotgun (WGS) entry which is preliminary data.</text>
</comment>
<organism evidence="1 2">
    <name type="scientific">Actinomadura darangshiensis</name>
    <dbReference type="NCBI Taxonomy" id="705336"/>
    <lineage>
        <taxon>Bacteria</taxon>
        <taxon>Bacillati</taxon>
        <taxon>Actinomycetota</taxon>
        <taxon>Actinomycetes</taxon>
        <taxon>Streptosporangiales</taxon>
        <taxon>Thermomonosporaceae</taxon>
        <taxon>Actinomadura</taxon>
    </lineage>
</organism>
<keyword evidence="2" id="KW-1185">Reference proteome</keyword>
<dbReference type="AlphaFoldDB" id="A0A4R5BPG9"/>
<evidence type="ECO:0000313" key="2">
    <source>
        <dbReference type="Proteomes" id="UP000295578"/>
    </source>
</evidence>